<dbReference type="EMBL" id="SIHO01000001">
    <property type="protein sequence ID" value="TFU06234.1"/>
    <property type="molecule type" value="Genomic_DNA"/>
</dbReference>
<keyword evidence="2" id="KW-1185">Reference proteome</keyword>
<proteinExistence type="predicted"/>
<protein>
    <submittedName>
        <fullName evidence="1">Transporter</fullName>
    </submittedName>
</protein>
<evidence type="ECO:0000313" key="1">
    <source>
        <dbReference type="EMBL" id="TFU06234.1"/>
    </source>
</evidence>
<reference evidence="1 2" key="1">
    <citation type="submission" date="2019-02" db="EMBL/GenBank/DDBJ databases">
        <title>Polymorphobacter sp. isolated from the lake at the Tibet of China.</title>
        <authorList>
            <person name="Li A."/>
        </authorList>
    </citation>
    <scope>NUCLEOTIDE SEQUENCE [LARGE SCALE GENOMIC DNA]</scope>
    <source>
        <strain evidence="1 2">DJ1R-1</strain>
    </source>
</reference>
<gene>
    <name evidence="1" type="ORF">EUV02_04295</name>
</gene>
<comment type="caution">
    <text evidence="1">The sequence shown here is derived from an EMBL/GenBank/DDBJ whole genome shotgun (WGS) entry which is preliminary data.</text>
</comment>
<sequence length="314" mass="33427">MVCWRAVSSRVEIEAIRSASAIRQFHRCRAQAEPPGLTVRGGWLAGLALVLALSAAPARALDDEHHSLFDPVPEDELRPLCADNPGFGLPPCIVDAGHVMFEFTAVTATFANIGGVRTQNYAIGDVLLRVGLTETLETFASWTPLNIYTEKSGASPQSDSATGSIGFGFKQSLRNPDGEGLSIAAELAIEIPTNGENIAWTLALPVSQAFGDDWTLGFTPELALLPNTLDGGQHLGGSMAVSLSRAIADFNLGAEIYVAKDDEPTGAIRYATANFSVSWQPPKNENLSFDIGADFGLNAATADVEIYCGLSRRF</sequence>
<dbReference type="OrthoDB" id="189778at2"/>
<dbReference type="Proteomes" id="UP000297737">
    <property type="component" value="Unassembled WGS sequence"/>
</dbReference>
<organism evidence="1 2">
    <name type="scientific">Glacieibacterium arshaanense</name>
    <dbReference type="NCBI Taxonomy" id="2511025"/>
    <lineage>
        <taxon>Bacteria</taxon>
        <taxon>Pseudomonadati</taxon>
        <taxon>Pseudomonadota</taxon>
        <taxon>Alphaproteobacteria</taxon>
        <taxon>Sphingomonadales</taxon>
        <taxon>Sphingosinicellaceae</taxon>
        <taxon>Glacieibacterium</taxon>
    </lineage>
</organism>
<evidence type="ECO:0000313" key="2">
    <source>
        <dbReference type="Proteomes" id="UP000297737"/>
    </source>
</evidence>
<dbReference type="AlphaFoldDB" id="A0A4Y9ERJ8"/>
<name>A0A4Y9ERJ8_9SPHN</name>
<accession>A0A4Y9ERJ8</accession>